<accession>A0A9D4P8W9</accession>
<sequence>MACNTWILGAFVFTVLLCATEGGSHVERQTTEGRVHGRIVRSLGRSVEEFRGIPYAEPPVGKLRFRPPQPKKPWEGTLDATSGSTGCPQVTIRGVNMQGVTNTEDCLYLNVWVPENASNADSSRPVLVWIHGGGFSYGSANQALYSAVVLTALTDVLVVSINYRLGILGFLNAYSPEAPGNVGLLDQVMALKWVKRNIEFFGGDPQRVTIFGQSAGSMSVHAHIMSPMSQGLFKRAVLMSGVMYGIDMWDTVQESVAKGDRVASMAGCLNGRNISSDPEGVIDCLRNKSAEELVVAAAESKSPMESLPDWMGPPHSSDLSFVFGERYAAEPASRDGRMSEIFMRMVATFSENGNGWRGSFDCPQRRRAVRVYHASPDLLTSETVCKAQAKPV</sequence>
<evidence type="ECO:0000259" key="7">
    <source>
        <dbReference type="Pfam" id="PF00135"/>
    </source>
</evidence>
<dbReference type="Gene3D" id="3.40.50.1820">
    <property type="entry name" value="alpha/beta hydrolase"/>
    <property type="match status" value="2"/>
</dbReference>
<dbReference type="PANTHER" id="PTHR43918:SF4">
    <property type="entry name" value="CARBOXYLIC ESTER HYDROLASE"/>
    <property type="match status" value="1"/>
</dbReference>
<dbReference type="PROSITE" id="PS00122">
    <property type="entry name" value="CARBOXYLESTERASE_B_1"/>
    <property type="match status" value="1"/>
</dbReference>
<protein>
    <recommendedName>
        <fullName evidence="5">Carboxylic ester hydrolase</fullName>
        <ecNumber evidence="5">3.1.1.-</ecNumber>
    </recommendedName>
</protein>
<dbReference type="InterPro" id="IPR002018">
    <property type="entry name" value="CarbesteraseB"/>
</dbReference>
<dbReference type="PANTHER" id="PTHR43918">
    <property type="entry name" value="ACETYLCHOLINESTERASE"/>
    <property type="match status" value="1"/>
</dbReference>
<dbReference type="AlphaFoldDB" id="A0A9D4P8W9"/>
<dbReference type="InterPro" id="IPR050654">
    <property type="entry name" value="AChE-related_enzymes"/>
</dbReference>
<dbReference type="EC" id="3.1.1.-" evidence="5"/>
<comment type="caution">
    <text evidence="8">The sequence shown here is derived from an EMBL/GenBank/DDBJ whole genome shotgun (WGS) entry which is preliminary data.</text>
</comment>
<evidence type="ECO:0000256" key="5">
    <source>
        <dbReference type="RuleBase" id="RU361235"/>
    </source>
</evidence>
<dbReference type="GO" id="GO:0006581">
    <property type="term" value="P:acetylcholine catabolic process"/>
    <property type="evidence" value="ECO:0007669"/>
    <property type="project" value="TreeGrafter"/>
</dbReference>
<keyword evidence="9" id="KW-1185">Reference proteome</keyword>
<reference evidence="8" key="2">
    <citation type="submission" date="2021-09" db="EMBL/GenBank/DDBJ databases">
        <authorList>
            <person name="Jia N."/>
            <person name="Wang J."/>
            <person name="Shi W."/>
            <person name="Du L."/>
            <person name="Sun Y."/>
            <person name="Zhan W."/>
            <person name="Jiang J."/>
            <person name="Wang Q."/>
            <person name="Zhang B."/>
            <person name="Ji P."/>
            <person name="Sakyi L.B."/>
            <person name="Cui X."/>
            <person name="Yuan T."/>
            <person name="Jiang B."/>
            <person name="Yang W."/>
            <person name="Lam T.T.-Y."/>
            <person name="Chang Q."/>
            <person name="Ding S."/>
            <person name="Wang X."/>
            <person name="Zhu J."/>
            <person name="Ruan X."/>
            <person name="Zhao L."/>
            <person name="Wei J."/>
            <person name="Que T."/>
            <person name="Du C."/>
            <person name="Cheng J."/>
            <person name="Dai P."/>
            <person name="Han X."/>
            <person name="Huang E."/>
            <person name="Gao Y."/>
            <person name="Liu J."/>
            <person name="Shao H."/>
            <person name="Ye R."/>
            <person name="Li L."/>
            <person name="Wei W."/>
            <person name="Wang X."/>
            <person name="Wang C."/>
            <person name="Huo Q."/>
            <person name="Li W."/>
            <person name="Guo W."/>
            <person name="Chen H."/>
            <person name="Chen S."/>
            <person name="Zhou L."/>
            <person name="Zhou L."/>
            <person name="Ni X."/>
            <person name="Tian J."/>
            <person name="Zhou Y."/>
            <person name="Sheng Y."/>
            <person name="Liu T."/>
            <person name="Pan Y."/>
            <person name="Xia L."/>
            <person name="Li J."/>
            <person name="Zhao F."/>
            <person name="Cao W."/>
        </authorList>
    </citation>
    <scope>NUCLEOTIDE SEQUENCE</scope>
    <source>
        <strain evidence="8">Rsan-2018</strain>
        <tissue evidence="8">Larvae</tissue>
    </source>
</reference>
<feature type="domain" description="Carboxylesterase type B" evidence="7">
    <location>
        <begin position="28"/>
        <end position="299"/>
    </location>
</feature>
<dbReference type="GO" id="GO:0019695">
    <property type="term" value="P:choline metabolic process"/>
    <property type="evidence" value="ECO:0007669"/>
    <property type="project" value="TreeGrafter"/>
</dbReference>
<evidence type="ECO:0000313" key="9">
    <source>
        <dbReference type="Proteomes" id="UP000821837"/>
    </source>
</evidence>
<evidence type="ECO:0000256" key="3">
    <source>
        <dbReference type="ARBA" id="ARBA00022801"/>
    </source>
</evidence>
<dbReference type="InterPro" id="IPR019826">
    <property type="entry name" value="Carboxylesterase_B_AS"/>
</dbReference>
<dbReference type="GO" id="GO:0003990">
    <property type="term" value="F:acetylcholinesterase activity"/>
    <property type="evidence" value="ECO:0007669"/>
    <property type="project" value="TreeGrafter"/>
</dbReference>
<dbReference type="Pfam" id="PF00135">
    <property type="entry name" value="COesterase"/>
    <property type="match status" value="1"/>
</dbReference>
<feature type="region of interest" description="Disordered" evidence="6">
    <location>
        <begin position="61"/>
        <end position="82"/>
    </location>
</feature>
<dbReference type="InterPro" id="IPR019819">
    <property type="entry name" value="Carboxylesterase_B_CS"/>
</dbReference>
<dbReference type="SUPFAM" id="SSF53474">
    <property type="entry name" value="alpha/beta-Hydrolases"/>
    <property type="match status" value="1"/>
</dbReference>
<dbReference type="PROSITE" id="PS00941">
    <property type="entry name" value="CARBOXYLESTERASE_B_2"/>
    <property type="match status" value="1"/>
</dbReference>
<comment type="similarity">
    <text evidence="1 5">Belongs to the type-B carboxylesterase/lipase family.</text>
</comment>
<name>A0A9D4P8W9_RHISA</name>
<dbReference type="GO" id="GO:0005615">
    <property type="term" value="C:extracellular space"/>
    <property type="evidence" value="ECO:0007669"/>
    <property type="project" value="TreeGrafter"/>
</dbReference>
<feature type="signal peptide" evidence="5">
    <location>
        <begin position="1"/>
        <end position="22"/>
    </location>
</feature>
<evidence type="ECO:0000256" key="2">
    <source>
        <dbReference type="ARBA" id="ARBA00022487"/>
    </source>
</evidence>
<evidence type="ECO:0000256" key="6">
    <source>
        <dbReference type="SAM" id="MobiDB-lite"/>
    </source>
</evidence>
<dbReference type="GO" id="GO:0005886">
    <property type="term" value="C:plasma membrane"/>
    <property type="evidence" value="ECO:0007669"/>
    <property type="project" value="TreeGrafter"/>
</dbReference>
<gene>
    <name evidence="8" type="ORF">HPB52_024950</name>
</gene>
<reference evidence="8" key="1">
    <citation type="journal article" date="2020" name="Cell">
        <title>Large-Scale Comparative Analyses of Tick Genomes Elucidate Their Genetic Diversity and Vector Capacities.</title>
        <authorList>
            <consortium name="Tick Genome and Microbiome Consortium (TIGMIC)"/>
            <person name="Jia N."/>
            <person name="Wang J."/>
            <person name="Shi W."/>
            <person name="Du L."/>
            <person name="Sun Y."/>
            <person name="Zhan W."/>
            <person name="Jiang J.F."/>
            <person name="Wang Q."/>
            <person name="Zhang B."/>
            <person name="Ji P."/>
            <person name="Bell-Sakyi L."/>
            <person name="Cui X.M."/>
            <person name="Yuan T.T."/>
            <person name="Jiang B.G."/>
            <person name="Yang W.F."/>
            <person name="Lam T.T."/>
            <person name="Chang Q.C."/>
            <person name="Ding S.J."/>
            <person name="Wang X.J."/>
            <person name="Zhu J.G."/>
            <person name="Ruan X.D."/>
            <person name="Zhao L."/>
            <person name="Wei J.T."/>
            <person name="Ye R.Z."/>
            <person name="Que T.C."/>
            <person name="Du C.H."/>
            <person name="Zhou Y.H."/>
            <person name="Cheng J.X."/>
            <person name="Dai P.F."/>
            <person name="Guo W.B."/>
            <person name="Han X.H."/>
            <person name="Huang E.J."/>
            <person name="Li L.F."/>
            <person name="Wei W."/>
            <person name="Gao Y.C."/>
            <person name="Liu J.Z."/>
            <person name="Shao H.Z."/>
            <person name="Wang X."/>
            <person name="Wang C.C."/>
            <person name="Yang T.C."/>
            <person name="Huo Q.B."/>
            <person name="Li W."/>
            <person name="Chen H.Y."/>
            <person name="Chen S.E."/>
            <person name="Zhou L.G."/>
            <person name="Ni X.B."/>
            <person name="Tian J.H."/>
            <person name="Sheng Y."/>
            <person name="Liu T."/>
            <person name="Pan Y.S."/>
            <person name="Xia L.Y."/>
            <person name="Li J."/>
            <person name="Zhao F."/>
            <person name="Cao W.C."/>
        </authorList>
    </citation>
    <scope>NUCLEOTIDE SEQUENCE</scope>
    <source>
        <strain evidence="8">Rsan-2018</strain>
    </source>
</reference>
<organism evidence="8 9">
    <name type="scientific">Rhipicephalus sanguineus</name>
    <name type="common">Brown dog tick</name>
    <name type="synonym">Ixodes sanguineus</name>
    <dbReference type="NCBI Taxonomy" id="34632"/>
    <lineage>
        <taxon>Eukaryota</taxon>
        <taxon>Metazoa</taxon>
        <taxon>Ecdysozoa</taxon>
        <taxon>Arthropoda</taxon>
        <taxon>Chelicerata</taxon>
        <taxon>Arachnida</taxon>
        <taxon>Acari</taxon>
        <taxon>Parasitiformes</taxon>
        <taxon>Ixodida</taxon>
        <taxon>Ixodoidea</taxon>
        <taxon>Ixodidae</taxon>
        <taxon>Rhipicephalinae</taxon>
        <taxon>Rhipicephalus</taxon>
        <taxon>Rhipicephalus</taxon>
    </lineage>
</organism>
<dbReference type="EMBL" id="JABSTV010001759">
    <property type="protein sequence ID" value="KAH7932051.1"/>
    <property type="molecule type" value="Genomic_DNA"/>
</dbReference>
<proteinExistence type="inferred from homology"/>
<keyword evidence="3 5" id="KW-0378">Hydrolase</keyword>
<evidence type="ECO:0000313" key="8">
    <source>
        <dbReference type="EMBL" id="KAH7932051.1"/>
    </source>
</evidence>
<dbReference type="VEuPathDB" id="VectorBase:RSAN_027949"/>
<dbReference type="Proteomes" id="UP000821837">
    <property type="component" value="Unassembled WGS sequence"/>
</dbReference>
<keyword evidence="2" id="KW-0719">Serine esterase</keyword>
<keyword evidence="5" id="KW-0732">Signal</keyword>
<feature type="chain" id="PRO_5039749867" description="Carboxylic ester hydrolase" evidence="5">
    <location>
        <begin position="23"/>
        <end position="392"/>
    </location>
</feature>
<evidence type="ECO:0000256" key="4">
    <source>
        <dbReference type="ARBA" id="ARBA00023180"/>
    </source>
</evidence>
<evidence type="ECO:0000256" key="1">
    <source>
        <dbReference type="ARBA" id="ARBA00005964"/>
    </source>
</evidence>
<dbReference type="InterPro" id="IPR029058">
    <property type="entry name" value="AB_hydrolase_fold"/>
</dbReference>
<keyword evidence="4" id="KW-0325">Glycoprotein</keyword>